<feature type="transmembrane region" description="Helical" evidence="9">
    <location>
        <begin position="148"/>
        <end position="169"/>
    </location>
</feature>
<evidence type="ECO:0000256" key="3">
    <source>
        <dbReference type="ARBA" id="ARBA00022723"/>
    </source>
</evidence>
<keyword evidence="3 9" id="KW-0479">Metal-binding</keyword>
<keyword evidence="9" id="KW-0472">Membrane</keyword>
<keyword evidence="5" id="KW-0677">Repeat</keyword>
<dbReference type="GO" id="GO:0017004">
    <property type="term" value="P:cytochrome complex assembly"/>
    <property type="evidence" value="ECO:0007669"/>
    <property type="project" value="UniProtKB-KW"/>
</dbReference>
<gene>
    <name evidence="12" type="ORF">CO704_06220</name>
</gene>
<keyword evidence="9" id="KW-1133">Transmembrane helix</keyword>
<keyword evidence="9" id="KW-0812">Transmembrane</keyword>
<evidence type="ECO:0000313" key="13">
    <source>
        <dbReference type="Proteomes" id="UP000217979"/>
    </source>
</evidence>
<evidence type="ECO:0000256" key="5">
    <source>
        <dbReference type="ARBA" id="ARBA00022737"/>
    </source>
</evidence>
<feature type="chain" id="PRO_5011829864" description="Cytochrome c-type biogenesis protein" evidence="9">
    <location>
        <begin position="20"/>
        <end position="358"/>
    </location>
</feature>
<evidence type="ECO:0000256" key="8">
    <source>
        <dbReference type="ARBA" id="ARBA00023004"/>
    </source>
</evidence>
<evidence type="ECO:0000256" key="4">
    <source>
        <dbReference type="ARBA" id="ARBA00022729"/>
    </source>
</evidence>
<dbReference type="GO" id="GO:0046872">
    <property type="term" value="F:metal ion binding"/>
    <property type="evidence" value="ECO:0007669"/>
    <property type="project" value="UniProtKB-KW"/>
</dbReference>
<sequence length="358" mass="39679">MMRAVFLLIGMLFSLHVAAAIDTFTFKDEAQEQQFRQLTEELRCPKCQNNSIADSNAMIASDMKLKVYELMQQGKSKQQIVDYMVERYGHFVTYEPPLTPATVILWALPALFVVGGIGVIVLRSRRRQKISLAEDNSTQSGSVARGKVSLWVFLPGALILVAVSAGSYLKTSGLGQVQAWRQATAETPALLKRVLDPQAAPLTMEEMARLGLGLRTRLQQQPDNLEGWMMLGRIGMVLNNATTATQAFAHAYKLAPANGEAKLGYAEVLTRSADAQDNQLGGLLLREMLKDDHTNIRVLSLLAFNAFERQNYREAIGAWEIMLKVLPANDQRRAVIERSIDQARAQTEPGTTESADKQ</sequence>
<evidence type="ECO:0000259" key="10">
    <source>
        <dbReference type="Pfam" id="PF03918"/>
    </source>
</evidence>
<evidence type="ECO:0000256" key="7">
    <source>
        <dbReference type="ARBA" id="ARBA00022803"/>
    </source>
</evidence>
<feature type="transmembrane region" description="Helical" evidence="9">
    <location>
        <begin position="103"/>
        <end position="122"/>
    </location>
</feature>
<dbReference type="EMBL" id="CP023525">
    <property type="protein sequence ID" value="ATF91708.1"/>
    <property type="molecule type" value="Genomic_DNA"/>
</dbReference>
<proteinExistence type="inferred from homology"/>
<evidence type="ECO:0000256" key="6">
    <source>
        <dbReference type="ARBA" id="ARBA00022748"/>
    </source>
</evidence>
<dbReference type="InterPro" id="IPR056413">
    <property type="entry name" value="TPR_CcmH_CycH"/>
</dbReference>
<evidence type="ECO:0000259" key="11">
    <source>
        <dbReference type="Pfam" id="PF23914"/>
    </source>
</evidence>
<dbReference type="InterPro" id="IPR051263">
    <property type="entry name" value="C-type_cytochrome_biogenesis"/>
</dbReference>
<organism evidence="12 13">
    <name type="scientific">Cedecea neteri</name>
    <dbReference type="NCBI Taxonomy" id="158822"/>
    <lineage>
        <taxon>Bacteria</taxon>
        <taxon>Pseudomonadati</taxon>
        <taxon>Pseudomonadota</taxon>
        <taxon>Gammaproteobacteria</taxon>
        <taxon>Enterobacterales</taxon>
        <taxon>Enterobacteriaceae</taxon>
        <taxon>Cedecea</taxon>
    </lineage>
</organism>
<feature type="signal peptide" evidence="9">
    <location>
        <begin position="1"/>
        <end position="19"/>
    </location>
</feature>
<dbReference type="Pfam" id="PF23914">
    <property type="entry name" value="TPR_CcmH_CycH"/>
    <property type="match status" value="1"/>
</dbReference>
<dbReference type="FunFam" id="1.10.8.640:FF:000001">
    <property type="entry name" value="Cytochrome c-type biogenesis protein"/>
    <property type="match status" value="1"/>
</dbReference>
<evidence type="ECO:0000256" key="1">
    <source>
        <dbReference type="ARBA" id="ARBA00010342"/>
    </source>
</evidence>
<dbReference type="AlphaFoldDB" id="A0A291DVU1"/>
<dbReference type="GO" id="GO:0005886">
    <property type="term" value="C:plasma membrane"/>
    <property type="evidence" value="ECO:0007669"/>
    <property type="project" value="TreeGrafter"/>
</dbReference>
<dbReference type="PANTHER" id="PTHR47870:SF1">
    <property type="entry name" value="CYTOCHROME C-TYPE BIOGENESIS PROTEIN CCMH"/>
    <property type="match status" value="1"/>
</dbReference>
<evidence type="ECO:0000256" key="2">
    <source>
        <dbReference type="ARBA" id="ARBA00022617"/>
    </source>
</evidence>
<dbReference type="Gene3D" id="1.25.40.10">
    <property type="entry name" value="Tetratricopeptide repeat domain"/>
    <property type="match status" value="1"/>
</dbReference>
<dbReference type="InterPro" id="IPR011990">
    <property type="entry name" value="TPR-like_helical_dom_sf"/>
</dbReference>
<name>A0A291DVU1_9ENTR</name>
<dbReference type="SUPFAM" id="SSF48452">
    <property type="entry name" value="TPR-like"/>
    <property type="match status" value="1"/>
</dbReference>
<dbReference type="Pfam" id="PF03918">
    <property type="entry name" value="CcmH"/>
    <property type="match status" value="1"/>
</dbReference>
<protein>
    <recommendedName>
        <fullName evidence="9">Cytochrome c-type biogenesis protein</fullName>
    </recommendedName>
</protein>
<dbReference type="PANTHER" id="PTHR47870">
    <property type="entry name" value="CYTOCHROME C-TYPE BIOGENESIS PROTEIN CCMH"/>
    <property type="match status" value="1"/>
</dbReference>
<dbReference type="CDD" id="cd16378">
    <property type="entry name" value="CcmH_N"/>
    <property type="match status" value="1"/>
</dbReference>
<reference evidence="12 13" key="1">
    <citation type="submission" date="2017-09" db="EMBL/GenBank/DDBJ databases">
        <title>FDA dAtabase for Regulatory Grade micrObial Sequences (FDA-ARGOS): Supporting development and validation of Infectious Disease Dx tests.</title>
        <authorList>
            <person name="Minogue T."/>
            <person name="Wolcott M."/>
            <person name="Wasieloski L."/>
            <person name="Aguilar W."/>
            <person name="Moore D."/>
            <person name="Tallon L."/>
            <person name="Sadzewicz L."/>
            <person name="Ott S."/>
            <person name="Zhao X."/>
            <person name="Nagaraj S."/>
            <person name="Vavikolanu K."/>
            <person name="Aluvathingal J."/>
            <person name="Nadendla S."/>
            <person name="Sichtig H."/>
        </authorList>
    </citation>
    <scope>NUCLEOTIDE SEQUENCE [LARGE SCALE GENOMIC DNA]</scope>
    <source>
        <strain evidence="12 13">FDAARGOS_392</strain>
    </source>
</reference>
<keyword evidence="2 9" id="KW-0349">Heme</keyword>
<feature type="domain" description="CcmH/CycL/Ccl2/NrfF N-terminal" evidence="10">
    <location>
        <begin position="8"/>
        <end position="133"/>
    </location>
</feature>
<comment type="similarity">
    <text evidence="1 9">Belongs to the CcmH/CycL/Ccl2/NrfF family.</text>
</comment>
<evidence type="ECO:0000313" key="12">
    <source>
        <dbReference type="EMBL" id="ATF91708.1"/>
    </source>
</evidence>
<keyword evidence="7" id="KW-0802">TPR repeat</keyword>
<dbReference type="InterPro" id="IPR038297">
    <property type="entry name" value="CcmH/CycL/NrfF/Ccl2_sf"/>
</dbReference>
<keyword evidence="6" id="KW-0201">Cytochrome c-type biogenesis</keyword>
<accession>A0A291DVU1</accession>
<feature type="domain" description="Cytochrome c-type biogenesis protein H TPR" evidence="11">
    <location>
        <begin position="176"/>
        <end position="333"/>
    </location>
</feature>
<dbReference type="InterPro" id="IPR005616">
    <property type="entry name" value="CcmH/CycL/Ccl2/NrfF_N"/>
</dbReference>
<comment type="function">
    <text evidence="9">Possible subunit of a heme lyase.</text>
</comment>
<keyword evidence="8 9" id="KW-0408">Iron</keyword>
<keyword evidence="4 9" id="KW-0732">Signal</keyword>
<dbReference type="Proteomes" id="UP000217979">
    <property type="component" value="Chromosome"/>
</dbReference>
<dbReference type="Gene3D" id="1.10.8.640">
    <property type="entry name" value="Cytochrome C biogenesis protein"/>
    <property type="match status" value="1"/>
</dbReference>
<evidence type="ECO:0000256" key="9">
    <source>
        <dbReference type="RuleBase" id="RU364112"/>
    </source>
</evidence>